<name>A0A1F7L1N5_9BACT</name>
<reference evidence="1 2" key="1">
    <citation type="journal article" date="2016" name="Nat. Commun.">
        <title>Thousands of microbial genomes shed light on interconnected biogeochemical processes in an aquifer system.</title>
        <authorList>
            <person name="Anantharaman K."/>
            <person name="Brown C.T."/>
            <person name="Hug L.A."/>
            <person name="Sharon I."/>
            <person name="Castelle C.J."/>
            <person name="Probst A.J."/>
            <person name="Thomas B.C."/>
            <person name="Singh A."/>
            <person name="Wilkins M.J."/>
            <person name="Karaoz U."/>
            <person name="Brodie E.L."/>
            <person name="Williams K.H."/>
            <person name="Hubbard S.S."/>
            <person name="Banfield J.F."/>
        </authorList>
    </citation>
    <scope>NUCLEOTIDE SEQUENCE [LARGE SCALE GENOMIC DNA]</scope>
</reference>
<dbReference type="AlphaFoldDB" id="A0A1F7L1N5"/>
<evidence type="ECO:0000313" key="1">
    <source>
        <dbReference type="EMBL" id="OGK74018.1"/>
    </source>
</evidence>
<organism evidence="1 2">
    <name type="scientific">Candidatus Roizmanbacteria bacterium RIFOXYD1_FULL_38_12</name>
    <dbReference type="NCBI Taxonomy" id="1802093"/>
    <lineage>
        <taxon>Bacteria</taxon>
        <taxon>Candidatus Roizmaniibacteriota</taxon>
    </lineage>
</organism>
<comment type="caution">
    <text evidence="1">The sequence shown here is derived from an EMBL/GenBank/DDBJ whole genome shotgun (WGS) entry which is preliminary data.</text>
</comment>
<proteinExistence type="predicted"/>
<dbReference type="Proteomes" id="UP000177050">
    <property type="component" value="Unassembled WGS sequence"/>
</dbReference>
<evidence type="ECO:0008006" key="3">
    <source>
        <dbReference type="Google" id="ProtNLM"/>
    </source>
</evidence>
<protein>
    <recommendedName>
        <fullName evidence="3">GGDEF domain-containing protein</fullName>
    </recommendedName>
</protein>
<gene>
    <name evidence="1" type="ORF">A3K52_04570</name>
</gene>
<accession>A0A1F7L1N5</accession>
<dbReference type="EMBL" id="MGBR01000001">
    <property type="protein sequence ID" value="OGK74018.1"/>
    <property type="molecule type" value="Genomic_DNA"/>
</dbReference>
<evidence type="ECO:0000313" key="2">
    <source>
        <dbReference type="Proteomes" id="UP000177050"/>
    </source>
</evidence>
<sequence length="633" mass="72769">MGVTFPEQTLIEPAESKVAKLHTPDIARHEASRMLDKYKAMSPSAYNFLERIYRGQINHFEMPEPSKEGYNTATNILESFFSRALDTGLMRDITFSPPGEQPIQEEGFPILGRSAFFHEVLQKVAPNGKYEGASLQLGMFDIKDLRGADFAVEGSPHRSADLIVNRSAKAIQQAIDEVWQEFDLGKDQSRDYYFGRYGGDEFVLALIGDFKQVSGKADIKAEIESRVKRHLATRGGYYRKNKGIVQEEILLKGDKVDWIDITKDSPSPIRDTTLSYLSRGLILNQEQAMKIQGRRTSSIEAIENSIYPTDIQEEKNEHEKMRKKILHLAKMHPELATALFLAEDLDLKEQKVRYDEQRKSSTPRAEDHNPVVKHRREAILHFIENIVYDKLLGDTVYSKYDFQEHVTRGEVREMYVVDLKFIKEMNDYISYVDADDAIVTLWNKISSSIKPEEREHLIFGRYGGTFLIGVRGDPKVLSESTRKAIASIQNLSSSLGQNEAERKIQLPLGNAHVLIKPEDPISSYHDVLIAAEDNFYDSIISLLRAQKYLSRMHPTALMFDSIVKSEFFEGKATLDTLLWQFFNGKRWDERINKLLNRIKQQKIIPADIQEELMRDIEAFMINRIKRIPSFIHR</sequence>